<dbReference type="Proteomes" id="UP001429564">
    <property type="component" value="Unassembled WGS sequence"/>
</dbReference>
<organism evidence="1 2">
    <name type="scientific">Parasedimentitalea denitrificans</name>
    <dbReference type="NCBI Taxonomy" id="2211118"/>
    <lineage>
        <taxon>Bacteria</taxon>
        <taxon>Pseudomonadati</taxon>
        <taxon>Pseudomonadota</taxon>
        <taxon>Alphaproteobacteria</taxon>
        <taxon>Rhodobacterales</taxon>
        <taxon>Paracoccaceae</taxon>
        <taxon>Parasedimentitalea</taxon>
    </lineage>
</organism>
<dbReference type="EMBL" id="QHLQ01000016">
    <property type="protein sequence ID" value="NIZ62361.1"/>
    <property type="molecule type" value="Genomic_DNA"/>
</dbReference>
<protein>
    <submittedName>
        <fullName evidence="1">Uncharacterized protein</fullName>
    </submittedName>
</protein>
<proteinExistence type="predicted"/>
<evidence type="ECO:0000313" key="2">
    <source>
        <dbReference type="Proteomes" id="UP001429564"/>
    </source>
</evidence>
<dbReference type="RefSeq" id="WP_167684983.1">
    <property type="nucleotide sequence ID" value="NZ_QHLQ01000016.1"/>
</dbReference>
<comment type="caution">
    <text evidence="1">The sequence shown here is derived from an EMBL/GenBank/DDBJ whole genome shotgun (WGS) entry which is preliminary data.</text>
</comment>
<gene>
    <name evidence="1" type="ORF">DL239_15420</name>
</gene>
<accession>A0ABX0WAA7</accession>
<reference evidence="1 2" key="1">
    <citation type="submission" date="2018-05" db="EMBL/GenBank/DDBJ databases">
        <authorList>
            <person name="Zhang Y.-J."/>
        </authorList>
    </citation>
    <scope>NUCLEOTIDE SEQUENCE [LARGE SCALE GENOMIC DNA]</scope>
    <source>
        <strain evidence="1 2">CY04</strain>
    </source>
</reference>
<name>A0ABX0WAA7_9RHOB</name>
<keyword evidence="2" id="KW-1185">Reference proteome</keyword>
<sequence length="127" mass="14041">MVEWSSTHGILKVLPEVRIEIMLEGRKLFIGDGADTDLILELAWGPTARGDRQWTPCEDVMRSTANSLGASKEDFLHLMAFGIIGAVRATCSLEIGRKCLDAMLRALKEKRGLIAASFQRRARSSPI</sequence>
<evidence type="ECO:0000313" key="1">
    <source>
        <dbReference type="EMBL" id="NIZ62361.1"/>
    </source>
</evidence>